<proteinExistence type="predicted"/>
<evidence type="ECO:0000313" key="2">
    <source>
        <dbReference type="Proteomes" id="UP000218899"/>
    </source>
</evidence>
<accession>A0A1B4V8N1</accession>
<dbReference type="AlphaFoldDB" id="A0A1B4V8N1"/>
<name>A0A1B4V8N1_9GAMM</name>
<organism evidence="1 2">
    <name type="scientific">Sulfurifustis variabilis</name>
    <dbReference type="NCBI Taxonomy" id="1675686"/>
    <lineage>
        <taxon>Bacteria</taxon>
        <taxon>Pseudomonadati</taxon>
        <taxon>Pseudomonadota</taxon>
        <taxon>Gammaproteobacteria</taxon>
        <taxon>Acidiferrobacterales</taxon>
        <taxon>Acidiferrobacteraceae</taxon>
        <taxon>Sulfurifustis</taxon>
    </lineage>
</organism>
<dbReference type="KEGG" id="sva:SVA_1219"/>
<dbReference type="Proteomes" id="UP000218899">
    <property type="component" value="Chromosome"/>
</dbReference>
<reference evidence="1 2" key="1">
    <citation type="submission" date="2015-08" db="EMBL/GenBank/DDBJ databases">
        <title>Complete genome sequence of Sulfurifustis variabilis.</title>
        <authorList>
            <person name="Miura A."/>
            <person name="Kojima H."/>
            <person name="Fukui M."/>
        </authorList>
    </citation>
    <scope>NUCLEOTIDE SEQUENCE [LARGE SCALE GENOMIC DNA]</scope>
    <source>
        <strain evidence="2">skN76</strain>
    </source>
</reference>
<sequence length="160" mass="18077">MQAGDSKDLSCHGLRLGMSEAALSEDFPEFKCEADGSNPELRRCKGKFDPTKSPGPFQKLRGSHVESLLTFRGGKLVNIHIPFYSALFEPGSLFFVQYYGQPKMTQGLIKNGQGTERENTTLIWTRGNESIIYWKIDEDRFMNGNDDTSSRILFVLKEDT</sequence>
<evidence type="ECO:0000313" key="1">
    <source>
        <dbReference type="EMBL" id="BAU47794.1"/>
    </source>
</evidence>
<gene>
    <name evidence="1" type="ORF">SVA_1219</name>
</gene>
<protein>
    <submittedName>
        <fullName evidence="1">Uncharacterized protein</fullName>
    </submittedName>
</protein>
<keyword evidence="2" id="KW-1185">Reference proteome</keyword>
<dbReference type="EMBL" id="AP014936">
    <property type="protein sequence ID" value="BAU47794.1"/>
    <property type="molecule type" value="Genomic_DNA"/>
</dbReference>